<evidence type="ECO:0000256" key="3">
    <source>
        <dbReference type="ARBA" id="ARBA00022448"/>
    </source>
</evidence>
<dbReference type="InterPro" id="IPR010617">
    <property type="entry name" value="TMEM175-like"/>
</dbReference>
<evidence type="ECO:0000256" key="5">
    <source>
        <dbReference type="ARBA" id="ARBA00022692"/>
    </source>
</evidence>
<feature type="transmembrane region" description="Helical" evidence="13">
    <location>
        <begin position="54"/>
        <end position="78"/>
    </location>
</feature>
<dbReference type="Pfam" id="PF06736">
    <property type="entry name" value="TMEM175"/>
    <property type="match status" value="1"/>
</dbReference>
<reference evidence="14 15" key="1">
    <citation type="journal article" date="2023" name="Microbiol. Resour. Announc.">
        <title>Complete Genome Sequence of Imperialibacter roseus strain P4T.</title>
        <authorList>
            <person name="Tizabi D.R."/>
            <person name="Bachvaroff T."/>
            <person name="Hill R.T."/>
        </authorList>
    </citation>
    <scope>NUCLEOTIDE SEQUENCE [LARGE SCALE GENOMIC DNA]</scope>
    <source>
        <strain evidence="14 15">P4T</strain>
    </source>
</reference>
<keyword evidence="8 13" id="KW-1133">Transmembrane helix</keyword>
<feature type="transmembrane region" description="Helical" evidence="13">
    <location>
        <begin position="90"/>
        <end position="110"/>
    </location>
</feature>
<evidence type="ECO:0000256" key="9">
    <source>
        <dbReference type="ARBA" id="ARBA00023065"/>
    </source>
</evidence>
<evidence type="ECO:0000256" key="2">
    <source>
        <dbReference type="ARBA" id="ARBA00006920"/>
    </source>
</evidence>
<keyword evidence="10 13" id="KW-0472">Membrane</keyword>
<feature type="transmembrane region" description="Helical" evidence="13">
    <location>
        <begin position="116"/>
        <end position="135"/>
    </location>
</feature>
<keyword evidence="5 13" id="KW-0812">Transmembrane</keyword>
<sequence>MRQLVKKKGEPMYGIFTARGRDASRLEQLSDCVFALAITMSLLSTQAPRNFDELTLFISDVVPFTLSMVAVMWIWHGHYQFFMRYGLRDIRIIVLNTFMMLIVLFFIYPLKFLSTWLVSYFTLLAKALLISNEYFRELNQMGTQMIPWSDMPELMIIYDCGFLSIYIAFVLMYRHAIKNGDSLNLSEAEVHATKSIIAHYTGIVAIGLISLFIALLGFLIDWEFSGLFAGVIYALIGPVSYFIGRKYDKPPLNSTSDHA</sequence>
<evidence type="ECO:0000256" key="4">
    <source>
        <dbReference type="ARBA" id="ARBA00022538"/>
    </source>
</evidence>
<evidence type="ECO:0000256" key="1">
    <source>
        <dbReference type="ARBA" id="ARBA00004141"/>
    </source>
</evidence>
<evidence type="ECO:0000256" key="12">
    <source>
        <dbReference type="ARBA" id="ARBA00034430"/>
    </source>
</evidence>
<keyword evidence="4" id="KW-0633">Potassium transport</keyword>
<keyword evidence="6" id="KW-0631">Potassium channel</keyword>
<keyword evidence="15" id="KW-1185">Reference proteome</keyword>
<evidence type="ECO:0000256" key="13">
    <source>
        <dbReference type="SAM" id="Phobius"/>
    </source>
</evidence>
<keyword evidence="9" id="KW-0406">Ion transport</keyword>
<dbReference type="RefSeq" id="WP_317488309.1">
    <property type="nucleotide sequence ID" value="NZ_CP136051.1"/>
</dbReference>
<accession>A0ABZ0IKJ9</accession>
<keyword evidence="3" id="KW-0813">Transport</keyword>
<evidence type="ECO:0000256" key="10">
    <source>
        <dbReference type="ARBA" id="ARBA00023136"/>
    </source>
</evidence>
<evidence type="ECO:0000313" key="14">
    <source>
        <dbReference type="EMBL" id="WOK05550.1"/>
    </source>
</evidence>
<organism evidence="14 15">
    <name type="scientific">Imperialibacter roseus</name>
    <dbReference type="NCBI Taxonomy" id="1324217"/>
    <lineage>
        <taxon>Bacteria</taxon>
        <taxon>Pseudomonadati</taxon>
        <taxon>Bacteroidota</taxon>
        <taxon>Cytophagia</taxon>
        <taxon>Cytophagales</taxon>
        <taxon>Flammeovirgaceae</taxon>
        <taxon>Imperialibacter</taxon>
    </lineage>
</organism>
<gene>
    <name evidence="14" type="ORF">RT717_20965</name>
</gene>
<feature type="transmembrane region" description="Helical" evidence="13">
    <location>
        <begin position="227"/>
        <end position="244"/>
    </location>
</feature>
<evidence type="ECO:0000256" key="8">
    <source>
        <dbReference type="ARBA" id="ARBA00022989"/>
    </source>
</evidence>
<evidence type="ECO:0000256" key="7">
    <source>
        <dbReference type="ARBA" id="ARBA00022958"/>
    </source>
</evidence>
<feature type="transmembrane region" description="Helical" evidence="13">
    <location>
        <begin position="197"/>
        <end position="220"/>
    </location>
</feature>
<dbReference type="Proteomes" id="UP001302349">
    <property type="component" value="Chromosome"/>
</dbReference>
<dbReference type="EMBL" id="CP136051">
    <property type="protein sequence ID" value="WOK05550.1"/>
    <property type="molecule type" value="Genomic_DNA"/>
</dbReference>
<comment type="similarity">
    <text evidence="2">Belongs to the TMEM175 family.</text>
</comment>
<proteinExistence type="inferred from homology"/>
<protein>
    <submittedName>
        <fullName evidence="14">TMEM175 family protein</fullName>
    </submittedName>
</protein>
<evidence type="ECO:0000256" key="6">
    <source>
        <dbReference type="ARBA" id="ARBA00022826"/>
    </source>
</evidence>
<keyword evidence="11" id="KW-0407">Ion channel</keyword>
<name>A0ABZ0IKJ9_9BACT</name>
<feature type="transmembrane region" description="Helical" evidence="13">
    <location>
        <begin position="156"/>
        <end position="177"/>
    </location>
</feature>
<evidence type="ECO:0000256" key="11">
    <source>
        <dbReference type="ARBA" id="ARBA00023303"/>
    </source>
</evidence>
<evidence type="ECO:0000313" key="15">
    <source>
        <dbReference type="Proteomes" id="UP001302349"/>
    </source>
</evidence>
<comment type="subcellular location">
    <subcellularLocation>
        <location evidence="1">Membrane</location>
        <topology evidence="1">Multi-pass membrane protein</topology>
    </subcellularLocation>
</comment>
<comment type="catalytic activity">
    <reaction evidence="12">
        <text>K(+)(in) = K(+)(out)</text>
        <dbReference type="Rhea" id="RHEA:29463"/>
        <dbReference type="ChEBI" id="CHEBI:29103"/>
    </reaction>
</comment>
<keyword evidence="7" id="KW-0630">Potassium</keyword>